<dbReference type="InterPro" id="IPR018047">
    <property type="entry name" value="Ammonium_transpt_CS"/>
</dbReference>
<accession>A0ABN9USD4</accession>
<feature type="domain" description="Ammonium transporter AmtB-like" evidence="10">
    <location>
        <begin position="89"/>
        <end position="187"/>
    </location>
</feature>
<evidence type="ECO:0000313" key="12">
    <source>
        <dbReference type="Proteomes" id="UP001189429"/>
    </source>
</evidence>
<dbReference type="Pfam" id="PF00909">
    <property type="entry name" value="Ammonium_transp"/>
    <property type="match status" value="3"/>
</dbReference>
<organism evidence="11 12">
    <name type="scientific">Prorocentrum cordatum</name>
    <dbReference type="NCBI Taxonomy" id="2364126"/>
    <lineage>
        <taxon>Eukaryota</taxon>
        <taxon>Sar</taxon>
        <taxon>Alveolata</taxon>
        <taxon>Dinophyceae</taxon>
        <taxon>Prorocentrales</taxon>
        <taxon>Prorocentraceae</taxon>
        <taxon>Prorocentrum</taxon>
    </lineage>
</organism>
<reference evidence="11" key="1">
    <citation type="submission" date="2023-10" db="EMBL/GenBank/DDBJ databases">
        <authorList>
            <person name="Chen Y."/>
            <person name="Shah S."/>
            <person name="Dougan E. K."/>
            <person name="Thang M."/>
            <person name="Chan C."/>
        </authorList>
    </citation>
    <scope>NUCLEOTIDE SEQUENCE [LARGE SCALE GENOMIC DNA]</scope>
</reference>
<dbReference type="PANTHER" id="PTHR11730:SF6">
    <property type="entry name" value="AMMONIUM TRANSPORTER"/>
    <property type="match status" value="1"/>
</dbReference>
<evidence type="ECO:0000256" key="3">
    <source>
        <dbReference type="ARBA" id="ARBA00022448"/>
    </source>
</evidence>
<dbReference type="InterPro" id="IPR029020">
    <property type="entry name" value="Ammonium/urea_transptr"/>
</dbReference>
<evidence type="ECO:0000256" key="5">
    <source>
        <dbReference type="ARBA" id="ARBA00022989"/>
    </source>
</evidence>
<protein>
    <recommendedName>
        <fullName evidence="10">Ammonium transporter AmtB-like domain-containing protein</fullName>
    </recommendedName>
</protein>
<feature type="transmembrane region" description="Helical" evidence="9">
    <location>
        <begin position="53"/>
        <end position="71"/>
    </location>
</feature>
<comment type="caution">
    <text evidence="11">The sequence shown here is derived from an EMBL/GenBank/DDBJ whole genome shotgun (WGS) entry which is preliminary data.</text>
</comment>
<proteinExistence type="inferred from homology"/>
<keyword evidence="4 9" id="KW-0812">Transmembrane</keyword>
<evidence type="ECO:0000256" key="8">
    <source>
        <dbReference type="SAM" id="MobiDB-lite"/>
    </source>
</evidence>
<dbReference type="Proteomes" id="UP001189429">
    <property type="component" value="Unassembled WGS sequence"/>
</dbReference>
<evidence type="ECO:0000256" key="1">
    <source>
        <dbReference type="ARBA" id="ARBA00004141"/>
    </source>
</evidence>
<sequence length="901" mass="96668">MNGTAPAVVGAGASDPFAVAWVLICAFFVISMQLGFALLEVGSVRDAHRQTVLAKNIMDSCASAVAFWIFSEVAEPSIVRRGGVTQPHLLLWHWAFCAASVTICSGAMAERTHMTAYLTFAACMAGVVYPIVANSAWGDGLLSQEFHGRWHQGYDYHDFSGSGVVHALGGTSALVGNLMLGRRIMRPENGGLLPGLEQRELRKQQQRQKNPSGSPPRPHGRSREDRKRGAGTRARTEPGHLAPKRGDGVDVELAGLAEQDLEETDLLRPAGGWPRRFEDAGRDEVEFRAITHMQVNGMFALWIGWYGFNAGSTLTMDKQAALAAGLIAWNTTVAGASGGFGAYLYCCIFRKHLDLAYMSNGVLTGLVTVTASCDVATPGSAAAVGFLGGMAVFPLASRCMKAMHLDDPVDAISLHLGGGLFGLLATALCRPDCEMLSRSGGGQASQTRFCLEGHDAGKQMVAQLWGALVLVAFCGASFALIWGFFAVSERTRALEVEHLVEAEQLLHRMVTPEEPHENAEAQWERIVGRSPLARRILHRHGLARGCFPQGVPDDVWRLRRELRQARGEKAETALEKHGLAACLARAAHQCWPLRELAVLRLRISPAAELSGLGSAELDGGRMFGTLRALVAQVAAVREAENYAHSPLKREVRDLTHQVRSQEAILAGLIRGGRLGNWRKRRLQSVPERSGEGPGGGSWEPTAERQGGYQQAALADRELPPVEGPSAGAGADRPPSSHSSDLREPPAYDQFAPALIGRTHSESSQSTDQTQRGSAISFNSASDATPPPSGLGIQRSSRSQRRHGASSPRAQDAVTQELLMSVLQAQTHLLSALGSAAHSGISTPQAGLVPHRAAAAPPYNIRPALDNRRLIEALQAASLDERLSSASQSTASLSERTPPARR</sequence>
<keyword evidence="6 9" id="KW-0472">Membrane</keyword>
<feature type="transmembrane region" description="Helical" evidence="9">
    <location>
        <begin position="91"/>
        <end position="109"/>
    </location>
</feature>
<feature type="domain" description="Ammonium transporter AmtB-like" evidence="10">
    <location>
        <begin position="20"/>
        <end position="70"/>
    </location>
</feature>
<feature type="compositionally biased region" description="Low complexity" evidence="8">
    <location>
        <begin position="883"/>
        <end position="893"/>
    </location>
</feature>
<feature type="transmembrane region" description="Helical" evidence="9">
    <location>
        <begin position="159"/>
        <end position="180"/>
    </location>
</feature>
<gene>
    <name evidence="11" type="ORF">PCOR1329_LOCUS51222</name>
</gene>
<evidence type="ECO:0000256" key="4">
    <source>
        <dbReference type="ARBA" id="ARBA00022692"/>
    </source>
</evidence>
<feature type="transmembrane region" description="Helical" evidence="9">
    <location>
        <begin position="464"/>
        <end position="485"/>
    </location>
</feature>
<keyword evidence="12" id="KW-1185">Reference proteome</keyword>
<feature type="transmembrane region" description="Helical" evidence="9">
    <location>
        <begin position="116"/>
        <end position="137"/>
    </location>
</feature>
<comment type="subcellular location">
    <subcellularLocation>
        <location evidence="1">Membrane</location>
        <topology evidence="1">Multi-pass membrane protein</topology>
    </subcellularLocation>
</comment>
<dbReference type="Gene3D" id="1.10.3430.10">
    <property type="entry name" value="Ammonium transporter AmtB like domains"/>
    <property type="match status" value="2"/>
</dbReference>
<keyword evidence="7" id="KW-0924">Ammonia transport</keyword>
<dbReference type="PANTHER" id="PTHR11730">
    <property type="entry name" value="AMMONIUM TRANSPORTER"/>
    <property type="match status" value="1"/>
</dbReference>
<evidence type="ECO:0000256" key="2">
    <source>
        <dbReference type="ARBA" id="ARBA00005887"/>
    </source>
</evidence>
<feature type="compositionally biased region" description="Basic and acidic residues" evidence="8">
    <location>
        <begin position="221"/>
        <end position="247"/>
    </location>
</feature>
<dbReference type="EMBL" id="CAUYUJ010016209">
    <property type="protein sequence ID" value="CAK0862922.1"/>
    <property type="molecule type" value="Genomic_DNA"/>
</dbReference>
<dbReference type="SUPFAM" id="SSF111352">
    <property type="entry name" value="Ammonium transporter"/>
    <property type="match status" value="2"/>
</dbReference>
<feature type="region of interest" description="Disordered" evidence="8">
    <location>
        <begin position="879"/>
        <end position="901"/>
    </location>
</feature>
<dbReference type="PROSITE" id="PS01219">
    <property type="entry name" value="AMMONIUM_TRANSP"/>
    <property type="match status" value="1"/>
</dbReference>
<feature type="region of interest" description="Disordered" evidence="8">
    <location>
        <begin position="200"/>
        <end position="247"/>
    </location>
</feature>
<name>A0ABN9USD4_9DINO</name>
<evidence type="ECO:0000256" key="7">
    <source>
        <dbReference type="ARBA" id="ARBA00023177"/>
    </source>
</evidence>
<feature type="transmembrane region" description="Helical" evidence="9">
    <location>
        <begin position="320"/>
        <end position="343"/>
    </location>
</feature>
<evidence type="ECO:0000259" key="10">
    <source>
        <dbReference type="Pfam" id="PF00909"/>
    </source>
</evidence>
<evidence type="ECO:0000256" key="9">
    <source>
        <dbReference type="SAM" id="Phobius"/>
    </source>
</evidence>
<feature type="domain" description="Ammonium transporter AmtB-like" evidence="10">
    <location>
        <begin position="293"/>
        <end position="476"/>
    </location>
</feature>
<keyword evidence="5 9" id="KW-1133">Transmembrane helix</keyword>
<evidence type="ECO:0000256" key="6">
    <source>
        <dbReference type="ARBA" id="ARBA00023136"/>
    </source>
</evidence>
<dbReference type="InterPro" id="IPR024041">
    <property type="entry name" value="NH4_transpt_AmtB-like_dom"/>
</dbReference>
<feature type="transmembrane region" description="Helical" evidence="9">
    <location>
        <begin position="285"/>
        <end position="308"/>
    </location>
</feature>
<feature type="region of interest" description="Disordered" evidence="8">
    <location>
        <begin position="758"/>
        <end position="812"/>
    </location>
</feature>
<feature type="compositionally biased region" description="Polar residues" evidence="8">
    <location>
        <begin position="761"/>
        <end position="782"/>
    </location>
</feature>
<keyword evidence="3" id="KW-0813">Transport</keyword>
<evidence type="ECO:0000313" key="11">
    <source>
        <dbReference type="EMBL" id="CAK0862922.1"/>
    </source>
</evidence>
<feature type="region of interest" description="Disordered" evidence="8">
    <location>
        <begin position="681"/>
        <end position="745"/>
    </location>
</feature>
<feature type="transmembrane region" description="Helical" evidence="9">
    <location>
        <begin position="378"/>
        <end position="396"/>
    </location>
</feature>
<feature type="transmembrane region" description="Helical" evidence="9">
    <location>
        <begin position="20"/>
        <end position="41"/>
    </location>
</feature>
<comment type="similarity">
    <text evidence="2">Belongs to the ammonia transporter channel (TC 1.A.11.2) family.</text>
</comment>